<keyword evidence="2" id="KW-0812">Transmembrane</keyword>
<comment type="similarity">
    <text evidence="5">Belongs to the ERGIC family.</text>
</comment>
<evidence type="ECO:0000259" key="7">
    <source>
        <dbReference type="Pfam" id="PF13850"/>
    </source>
</evidence>
<proteinExistence type="inferred from homology"/>
<dbReference type="InterPro" id="IPR039542">
    <property type="entry name" value="Erv_N"/>
</dbReference>
<feature type="domain" description="Endoplasmic reticulum vesicle transporter C-terminal" evidence="6">
    <location>
        <begin position="178"/>
        <end position="337"/>
    </location>
</feature>
<dbReference type="GO" id="GO:0033116">
    <property type="term" value="C:endoplasmic reticulum-Golgi intermediate compartment membrane"/>
    <property type="evidence" value="ECO:0007669"/>
    <property type="project" value="UniProtKB-SubCell"/>
</dbReference>
<evidence type="ECO:0000256" key="1">
    <source>
        <dbReference type="ARBA" id="ARBA00004370"/>
    </source>
</evidence>
<protein>
    <recommendedName>
        <fullName evidence="5">Endoplasmic reticulum-Golgi intermediate compartment protein</fullName>
    </recommendedName>
</protein>
<comment type="function">
    <text evidence="5">Plays a role in transport between endoplasmic reticulum and Golgi.</text>
</comment>
<keyword evidence="4" id="KW-0472">Membrane</keyword>
<dbReference type="GO" id="GO:0005789">
    <property type="term" value="C:endoplasmic reticulum membrane"/>
    <property type="evidence" value="ECO:0007669"/>
    <property type="project" value="UniProtKB-SubCell"/>
</dbReference>
<keyword evidence="5" id="KW-0256">Endoplasmic reticulum</keyword>
<evidence type="ECO:0000256" key="2">
    <source>
        <dbReference type="ARBA" id="ARBA00022692"/>
    </source>
</evidence>
<keyword evidence="5" id="KW-0813">Transport</keyword>
<evidence type="ECO:0000256" key="5">
    <source>
        <dbReference type="RuleBase" id="RU369013"/>
    </source>
</evidence>
<dbReference type="PANTHER" id="PTHR10984:SF81">
    <property type="entry name" value="ER-DERIVED VESICLES PROTEIN ERV41"/>
    <property type="match status" value="1"/>
</dbReference>
<name>A0AAD9ZGL2_9LECA</name>
<organism evidence="8 9">
    <name type="scientific">Lepraria neglecta</name>
    <dbReference type="NCBI Taxonomy" id="209136"/>
    <lineage>
        <taxon>Eukaryota</taxon>
        <taxon>Fungi</taxon>
        <taxon>Dikarya</taxon>
        <taxon>Ascomycota</taxon>
        <taxon>Pezizomycotina</taxon>
        <taxon>Lecanoromycetes</taxon>
        <taxon>OSLEUM clade</taxon>
        <taxon>Lecanoromycetidae</taxon>
        <taxon>Lecanorales</taxon>
        <taxon>Lecanorineae</taxon>
        <taxon>Stereocaulaceae</taxon>
        <taxon>Lepraria</taxon>
    </lineage>
</organism>
<dbReference type="GO" id="GO:0006890">
    <property type="term" value="P:retrograde vesicle-mediated transport, Golgi to endoplasmic reticulum"/>
    <property type="evidence" value="ECO:0007669"/>
    <property type="project" value="TreeGrafter"/>
</dbReference>
<dbReference type="EMBL" id="JASNWA010000003">
    <property type="protein sequence ID" value="KAK3178814.1"/>
    <property type="molecule type" value="Genomic_DNA"/>
</dbReference>
<gene>
    <name evidence="8" type="ORF">OEA41_000951</name>
</gene>
<dbReference type="Pfam" id="PF13850">
    <property type="entry name" value="ERGIC_N"/>
    <property type="match status" value="1"/>
</dbReference>
<dbReference type="InterPro" id="IPR012936">
    <property type="entry name" value="Erv_C"/>
</dbReference>
<dbReference type="GO" id="GO:0000139">
    <property type="term" value="C:Golgi membrane"/>
    <property type="evidence" value="ECO:0007669"/>
    <property type="project" value="UniProtKB-SubCell"/>
</dbReference>
<feature type="domain" description="Endoplasmic reticulum vesicle transporter N-terminal" evidence="7">
    <location>
        <begin position="24"/>
        <end position="112"/>
    </location>
</feature>
<dbReference type="Pfam" id="PF07970">
    <property type="entry name" value="COPIIcoated_ERV"/>
    <property type="match status" value="1"/>
</dbReference>
<keyword evidence="5" id="KW-0931">ER-Golgi transport</keyword>
<keyword evidence="9" id="KW-1185">Reference proteome</keyword>
<sequence>MNGFADHGLDESAFSEKKGLSEGIRSFDAFPKTKPTYTRRSSTGGYTTLVLIIVSFLLSFTELRRWYSGHETHLFSVEKGVSHDLQINLDIVLPMQCGDLHVNVQDASGDRILAGEMLQRDPTNWDQWVDVDRGVHKLESGEGLKEMEEDTHVGHVLGEVRSQKRKFKKTPRVKRGMQPGACRIFGSLEGNKVQGDFHITARGHGYMEFGQHLDHSAFNFSHMINELSFGPLYPSLLNPLDKTYATTPENFFKYQYYCSVVPTIYTRSPIPSPGSPSTIFTNQYAVTSQSHSVPERSVPGIFVKFDIEPILLTIREERGGFMALLVRVVNVISGVLVGGGWCYQLAGWAREVFGGRRRAGGDYGVLHGGMNGITREEEEE</sequence>
<dbReference type="PANTHER" id="PTHR10984">
    <property type="entry name" value="ENDOPLASMIC RETICULUM-GOLGI INTERMEDIATE COMPARTMENT PROTEIN"/>
    <property type="match status" value="1"/>
</dbReference>
<comment type="caution">
    <text evidence="8">The sequence shown here is derived from an EMBL/GenBank/DDBJ whole genome shotgun (WGS) entry which is preliminary data.</text>
</comment>
<evidence type="ECO:0000313" key="9">
    <source>
        <dbReference type="Proteomes" id="UP001276659"/>
    </source>
</evidence>
<dbReference type="InterPro" id="IPR045888">
    <property type="entry name" value="Erv"/>
</dbReference>
<dbReference type="Proteomes" id="UP001276659">
    <property type="component" value="Unassembled WGS sequence"/>
</dbReference>
<evidence type="ECO:0000256" key="3">
    <source>
        <dbReference type="ARBA" id="ARBA00022989"/>
    </source>
</evidence>
<dbReference type="GO" id="GO:0030134">
    <property type="term" value="C:COPII-coated ER to Golgi transport vesicle"/>
    <property type="evidence" value="ECO:0007669"/>
    <property type="project" value="TreeGrafter"/>
</dbReference>
<evidence type="ECO:0000256" key="4">
    <source>
        <dbReference type="ARBA" id="ARBA00023136"/>
    </source>
</evidence>
<comment type="subcellular location">
    <subcellularLocation>
        <location evidence="5">Endoplasmic reticulum membrane</location>
        <topology evidence="5">Multi-pass membrane protein</topology>
    </subcellularLocation>
    <subcellularLocation>
        <location evidence="5">Endoplasmic reticulum-Golgi intermediate compartment membrane</location>
        <topology evidence="5">Multi-pass membrane protein</topology>
    </subcellularLocation>
    <subcellularLocation>
        <location evidence="5">Golgi apparatus membrane</location>
        <topology evidence="5">Multi-pass membrane protein</topology>
    </subcellularLocation>
    <subcellularLocation>
        <location evidence="1">Membrane</location>
    </subcellularLocation>
</comment>
<dbReference type="AlphaFoldDB" id="A0AAD9ZGL2"/>
<evidence type="ECO:0000259" key="6">
    <source>
        <dbReference type="Pfam" id="PF07970"/>
    </source>
</evidence>
<dbReference type="GO" id="GO:0006888">
    <property type="term" value="P:endoplasmic reticulum to Golgi vesicle-mediated transport"/>
    <property type="evidence" value="ECO:0007669"/>
    <property type="project" value="UniProtKB-UniRule"/>
</dbReference>
<evidence type="ECO:0000313" key="8">
    <source>
        <dbReference type="EMBL" id="KAK3178814.1"/>
    </source>
</evidence>
<keyword evidence="3" id="KW-1133">Transmembrane helix</keyword>
<keyword evidence="5" id="KW-0333">Golgi apparatus</keyword>
<reference evidence="8" key="1">
    <citation type="submission" date="2022-11" db="EMBL/GenBank/DDBJ databases">
        <title>Chromosomal genome sequence assembly and mating type (MAT) locus characterization of the leprose asexual lichenized fungus Lepraria neglecta (Nyl.) Erichsen.</title>
        <authorList>
            <person name="Allen J.L."/>
            <person name="Pfeffer B."/>
        </authorList>
    </citation>
    <scope>NUCLEOTIDE SEQUENCE</scope>
    <source>
        <strain evidence="8">Allen 5258</strain>
    </source>
</reference>
<accession>A0AAD9ZGL2</accession>